<dbReference type="OrthoDB" id="350952at2157"/>
<dbReference type="PIRSF" id="PIRSF038925">
    <property type="entry name" value="AMP-prot_trans"/>
    <property type="match status" value="1"/>
</dbReference>
<dbReference type="SUPFAM" id="SSF140931">
    <property type="entry name" value="Fic-like"/>
    <property type="match status" value="1"/>
</dbReference>
<dbReference type="InterPro" id="IPR040198">
    <property type="entry name" value="Fido_containing"/>
</dbReference>
<dbReference type="KEGG" id="hdf:AArcSl_0699"/>
<feature type="domain" description="Fido" evidence="2">
    <location>
        <begin position="132"/>
        <end position="281"/>
    </location>
</feature>
<dbReference type="PANTHER" id="PTHR13504">
    <property type="entry name" value="FIDO DOMAIN-CONTAINING PROTEIN DDB_G0283145"/>
    <property type="match status" value="1"/>
</dbReference>
<name>A0A343TGX6_9EURY</name>
<evidence type="ECO:0000256" key="1">
    <source>
        <dbReference type="SAM" id="MobiDB-lite"/>
    </source>
</evidence>
<accession>A0A343TGX6</accession>
<dbReference type="Pfam" id="PF13784">
    <property type="entry name" value="Fic_N"/>
    <property type="match status" value="1"/>
</dbReference>
<dbReference type="Proteomes" id="UP000263012">
    <property type="component" value="Chromosome"/>
</dbReference>
<dbReference type="InterPro" id="IPR036597">
    <property type="entry name" value="Fido-like_dom_sf"/>
</dbReference>
<evidence type="ECO:0000259" key="2">
    <source>
        <dbReference type="PROSITE" id="PS51459"/>
    </source>
</evidence>
<organism evidence="3 4">
    <name type="scientific">Halalkaliarchaeum desulfuricum</name>
    <dbReference type="NCBI Taxonomy" id="2055893"/>
    <lineage>
        <taxon>Archaea</taxon>
        <taxon>Methanobacteriati</taxon>
        <taxon>Methanobacteriota</taxon>
        <taxon>Stenosarchaea group</taxon>
        <taxon>Halobacteria</taxon>
        <taxon>Halobacteriales</taxon>
        <taxon>Haloferacaceae</taxon>
        <taxon>Halalkaliarchaeum</taxon>
    </lineage>
</organism>
<dbReference type="InterPro" id="IPR026287">
    <property type="entry name" value="SoFic-like"/>
</dbReference>
<dbReference type="EMBL" id="CP025066">
    <property type="protein sequence ID" value="AUX08348.1"/>
    <property type="molecule type" value="Genomic_DNA"/>
</dbReference>
<reference evidence="4" key="1">
    <citation type="submission" date="2017-11" db="EMBL/GenBank/DDBJ databases">
        <title>Phenotypic and genomic properties of facultatively anaerobic sulfur-reducing natronoarchaea from hypersaline soda lakes.</title>
        <authorList>
            <person name="Sorokin D.Y."/>
            <person name="Kublanov I.V."/>
            <person name="Roman P."/>
            <person name="Sinninghe Damste J.S."/>
            <person name="Golyshin P.N."/>
            <person name="Rojo D."/>
            <person name="Ciordia S."/>
            <person name="Mena M.D.C."/>
            <person name="Ferrer M."/>
            <person name="Messina E."/>
            <person name="Smedile F."/>
            <person name="La Spada G."/>
            <person name="La Cono V."/>
            <person name="Yakimov M.M."/>
        </authorList>
    </citation>
    <scope>NUCLEOTIDE SEQUENCE [LARGE SCALE GENOMIC DNA]</scope>
    <source>
        <strain evidence="4">AArc-Sl</strain>
    </source>
</reference>
<dbReference type="InterPro" id="IPR025758">
    <property type="entry name" value="Fic/DOC_N"/>
</dbReference>
<dbReference type="Pfam" id="PF02661">
    <property type="entry name" value="Fic"/>
    <property type="match status" value="1"/>
</dbReference>
<dbReference type="AlphaFoldDB" id="A0A343TGX6"/>
<protein>
    <submittedName>
        <fullName evidence="3">Filamentation induced by cAMP protein Fic</fullName>
    </submittedName>
</protein>
<feature type="region of interest" description="Disordered" evidence="1">
    <location>
        <begin position="151"/>
        <end position="170"/>
    </location>
</feature>
<dbReference type="InterPro" id="IPR003812">
    <property type="entry name" value="Fido"/>
</dbReference>
<gene>
    <name evidence="3" type="ORF">AArcSl_0699</name>
</gene>
<dbReference type="PANTHER" id="PTHR13504:SF38">
    <property type="entry name" value="FIDO DOMAIN-CONTAINING PROTEIN"/>
    <property type="match status" value="1"/>
</dbReference>
<dbReference type="GeneID" id="37877043"/>
<feature type="region of interest" description="Disordered" evidence="1">
    <location>
        <begin position="1"/>
        <end position="22"/>
    </location>
</feature>
<dbReference type="Gene3D" id="1.10.3290.10">
    <property type="entry name" value="Fido-like domain"/>
    <property type="match status" value="1"/>
</dbReference>
<evidence type="ECO:0000313" key="3">
    <source>
        <dbReference type="EMBL" id="AUX08348.1"/>
    </source>
</evidence>
<evidence type="ECO:0000313" key="4">
    <source>
        <dbReference type="Proteomes" id="UP000263012"/>
    </source>
</evidence>
<dbReference type="RefSeq" id="WP_119815126.1">
    <property type="nucleotide sequence ID" value="NZ_CP025066.1"/>
</dbReference>
<keyword evidence="4" id="KW-1185">Reference proteome</keyword>
<sequence>MDPTLFTGNYPGEISTEQGYPTYNPESLPPDFEYTQELIEKLTEARGTVGKLAGIGQMVYESRMLLLGPFIRREAVFSSRIEGTYATVSAVYAHEAGEEDAIEGTTRHEAAEVFNYVKATQQGLNRIGESEITAELLKELHEILMSDVRGGEKNPGEFRPDQRAIGSRDPREARFVPPASHRVTYEMEELIEYIQNGPKFDPLIDISLIHYQFETIHPFTDGNGRMGRLIITLLMDKWGLLPDPFLYLSSYFNQYRDEYVDRLFNVNSKGEWEEWMSFFLDGVIDQSKEVFIRSKELLELRDKYREDYQGRRSETLLTIIYELFKNPVITITQAEDRADVGYQAARSAIYELEDDGVLTEVTGKDRYKVYHASDIIGVIEKPIEDLVDDVDEEFEKYQSPSDLNGQASIEDFS</sequence>
<proteinExistence type="predicted"/>
<dbReference type="PROSITE" id="PS51459">
    <property type="entry name" value="FIDO"/>
    <property type="match status" value="1"/>
</dbReference>